<evidence type="ECO:0000313" key="2">
    <source>
        <dbReference type="EMBL" id="GBQ88260.1"/>
    </source>
</evidence>
<keyword evidence="3" id="KW-1185">Reference proteome</keyword>
<dbReference type="InterPro" id="IPR049304">
    <property type="entry name" value="Gly_rich_dom"/>
</dbReference>
<organism evidence="2 3">
    <name type="scientific">Asaia krungthepensis NRIC 0535</name>
    <dbReference type="NCBI Taxonomy" id="1307925"/>
    <lineage>
        <taxon>Bacteria</taxon>
        <taxon>Pseudomonadati</taxon>
        <taxon>Pseudomonadota</taxon>
        <taxon>Alphaproteobacteria</taxon>
        <taxon>Acetobacterales</taxon>
        <taxon>Acetobacteraceae</taxon>
        <taxon>Asaia</taxon>
    </lineage>
</organism>
<dbReference type="Pfam" id="PF21722">
    <property type="entry name" value="Gly_rich_2"/>
    <property type="match status" value="1"/>
</dbReference>
<name>A0ABQ0Q2J1_9PROT</name>
<dbReference type="EMBL" id="BAPV01000010">
    <property type="protein sequence ID" value="GBQ88260.1"/>
    <property type="molecule type" value="Genomic_DNA"/>
</dbReference>
<dbReference type="Proteomes" id="UP001062776">
    <property type="component" value="Unassembled WGS sequence"/>
</dbReference>
<proteinExistence type="predicted"/>
<protein>
    <recommendedName>
        <fullName evidence="1">Glycine-rich domain-containing protein</fullName>
    </recommendedName>
</protein>
<gene>
    <name evidence="2" type="ORF">AA0535_1496</name>
</gene>
<reference evidence="2" key="1">
    <citation type="submission" date="2013-04" db="EMBL/GenBank/DDBJ databases">
        <title>The genome sequencing project of 58 acetic acid bacteria.</title>
        <authorList>
            <person name="Okamoto-Kainuma A."/>
            <person name="Ishikawa M."/>
            <person name="Umino S."/>
            <person name="Koizumi Y."/>
            <person name="Shiwa Y."/>
            <person name="Yoshikawa H."/>
            <person name="Matsutani M."/>
            <person name="Matsushita K."/>
        </authorList>
    </citation>
    <scope>NUCLEOTIDE SEQUENCE</scope>
    <source>
        <strain evidence="2">NRIC 0535</strain>
    </source>
</reference>
<comment type="caution">
    <text evidence="2">The sequence shown here is derived from an EMBL/GenBank/DDBJ whole genome shotgun (WGS) entry which is preliminary data.</text>
</comment>
<feature type="domain" description="Glycine-rich" evidence="1">
    <location>
        <begin position="228"/>
        <end position="416"/>
    </location>
</feature>
<accession>A0ABQ0Q2J1</accession>
<evidence type="ECO:0000313" key="3">
    <source>
        <dbReference type="Proteomes" id="UP001062776"/>
    </source>
</evidence>
<evidence type="ECO:0000259" key="1">
    <source>
        <dbReference type="Pfam" id="PF21722"/>
    </source>
</evidence>
<dbReference type="RefSeq" id="WP_264815328.1">
    <property type="nucleotide sequence ID" value="NZ_BAPV01000010.1"/>
</dbReference>
<sequence length="418" mass="41852">MDRPIVYAGAVPYDTDLLRLGRYTKEGIGRLAEIVLGRQTVVASGFACTISASDLSLTLGPGTVSAPHPLDATPIGSLSAGLEADQAMTQALFYHDDPITLTVPVTGATVTIYALCYEQDDLPDVLPFYNADQPDQTMAGPDNRGKALPTRRTGRVSFTIPTSPPSVAGAVCVALYILEVPPDAGTLAGITPVPGPAFMPCLADLATMDFAQQINQPQAVCANSRLLSIPDWARRVELRVIGAGGGGASCSAMSPEAGAFSGAGGGAGGDSWGIFPLIPSRDNVLSITIGLGGGADQRGEPSFVTYGGKVLLTAEGGSPGAFASAQNSTGGVGGGAGGGTLWNQAGSPGSDGQYGTIVFTGNGGDGPWGGGGKAGNVSGSTASKYGAGGGGAYGARLAGQSVAGGRGFQGCAIYRFLR</sequence>